<proteinExistence type="predicted"/>
<accession>Q0UM21</accession>
<dbReference type="AlphaFoldDB" id="Q0UM21"/>
<evidence type="ECO:0000313" key="1">
    <source>
        <dbReference type="EMBL" id="EAT85844.1"/>
    </source>
</evidence>
<protein>
    <submittedName>
        <fullName evidence="1">Uncharacterized protein</fullName>
    </submittedName>
</protein>
<gene>
    <name evidence="1" type="ORF">SNOG_07193</name>
</gene>
<evidence type="ECO:0000313" key="2">
    <source>
        <dbReference type="Proteomes" id="UP000001055"/>
    </source>
</evidence>
<organism evidence="1 2">
    <name type="scientific">Phaeosphaeria nodorum (strain SN15 / ATCC MYA-4574 / FGSC 10173)</name>
    <name type="common">Glume blotch fungus</name>
    <name type="synonym">Parastagonospora nodorum</name>
    <dbReference type="NCBI Taxonomy" id="321614"/>
    <lineage>
        <taxon>Eukaryota</taxon>
        <taxon>Fungi</taxon>
        <taxon>Dikarya</taxon>
        <taxon>Ascomycota</taxon>
        <taxon>Pezizomycotina</taxon>
        <taxon>Dothideomycetes</taxon>
        <taxon>Pleosporomycetidae</taxon>
        <taxon>Pleosporales</taxon>
        <taxon>Pleosporineae</taxon>
        <taxon>Phaeosphaeriaceae</taxon>
        <taxon>Parastagonospora</taxon>
    </lineage>
</organism>
<dbReference type="EMBL" id="CH445334">
    <property type="protein sequence ID" value="EAT85844.1"/>
    <property type="molecule type" value="Genomic_DNA"/>
</dbReference>
<dbReference type="KEGG" id="pno:SNOG_07193"/>
<dbReference type="InParanoid" id="Q0UM21"/>
<reference evidence="2" key="1">
    <citation type="journal article" date="2007" name="Plant Cell">
        <title>Dothideomycete-plant interactions illuminated by genome sequencing and EST analysis of the wheat pathogen Stagonospora nodorum.</title>
        <authorList>
            <person name="Hane J.K."/>
            <person name="Lowe R.G."/>
            <person name="Solomon P.S."/>
            <person name="Tan K.C."/>
            <person name="Schoch C.L."/>
            <person name="Spatafora J.W."/>
            <person name="Crous P.W."/>
            <person name="Kodira C."/>
            <person name="Birren B.W."/>
            <person name="Galagan J.E."/>
            <person name="Torriani S.F."/>
            <person name="McDonald B.A."/>
            <person name="Oliver R.P."/>
        </authorList>
    </citation>
    <scope>NUCLEOTIDE SEQUENCE [LARGE SCALE GENOMIC DNA]</scope>
    <source>
        <strain evidence="2">SN15 / ATCC MYA-4574 / FGSC 10173</strain>
    </source>
</reference>
<dbReference type="RefSeq" id="XP_001797545.1">
    <property type="nucleotide sequence ID" value="XM_001797493.1"/>
</dbReference>
<name>Q0UM21_PHANO</name>
<sequence>MANVNDAEYSLDASASSRIERLRKDDLWSLAAQRLLLDCEEFVAAVD</sequence>
<dbReference type="GeneID" id="5974435"/>
<dbReference type="Proteomes" id="UP000001055">
    <property type="component" value="Unassembled WGS sequence"/>
</dbReference>